<evidence type="ECO:0000313" key="2">
    <source>
        <dbReference type="Proteomes" id="UP001642483"/>
    </source>
</evidence>
<keyword evidence="2" id="KW-1185">Reference proteome</keyword>
<dbReference type="EMBL" id="CAWYQH010000102">
    <property type="protein sequence ID" value="CAK8686381.1"/>
    <property type="molecule type" value="Genomic_DNA"/>
</dbReference>
<comment type="caution">
    <text evidence="1">The sequence shown here is derived from an EMBL/GenBank/DDBJ whole genome shotgun (WGS) entry which is preliminary data.</text>
</comment>
<name>A0ABP0G3F7_CLALP</name>
<proteinExistence type="predicted"/>
<organism evidence="1 2">
    <name type="scientific">Clavelina lepadiformis</name>
    <name type="common">Light-bulb sea squirt</name>
    <name type="synonym">Ascidia lepadiformis</name>
    <dbReference type="NCBI Taxonomy" id="159417"/>
    <lineage>
        <taxon>Eukaryota</taxon>
        <taxon>Metazoa</taxon>
        <taxon>Chordata</taxon>
        <taxon>Tunicata</taxon>
        <taxon>Ascidiacea</taxon>
        <taxon>Aplousobranchia</taxon>
        <taxon>Clavelinidae</taxon>
        <taxon>Clavelina</taxon>
    </lineage>
</organism>
<sequence>MECHPSGLPVAIMLKEISDLILQELKSMRQDMNLEFSKMQENMKDLYSTLLAEVKKSETTNNVRPVEEPSNVETDIGICIEEVYSEKASVCRHLMPTKEEPLQD</sequence>
<reference evidence="1 2" key="1">
    <citation type="submission" date="2024-02" db="EMBL/GenBank/DDBJ databases">
        <authorList>
            <person name="Daric V."/>
            <person name="Darras S."/>
        </authorList>
    </citation>
    <scope>NUCLEOTIDE SEQUENCE [LARGE SCALE GENOMIC DNA]</scope>
</reference>
<accession>A0ABP0G3F7</accession>
<protein>
    <submittedName>
        <fullName evidence="1">Uncharacterized protein</fullName>
    </submittedName>
</protein>
<evidence type="ECO:0000313" key="1">
    <source>
        <dbReference type="EMBL" id="CAK8686381.1"/>
    </source>
</evidence>
<gene>
    <name evidence="1" type="ORF">CVLEPA_LOCUS18322</name>
</gene>
<dbReference type="Proteomes" id="UP001642483">
    <property type="component" value="Unassembled WGS sequence"/>
</dbReference>